<protein>
    <recommendedName>
        <fullName evidence="3">DUF2993 domain-containing protein</fullName>
    </recommendedName>
</protein>
<evidence type="ECO:0008006" key="3">
    <source>
        <dbReference type="Google" id="ProtNLM"/>
    </source>
</evidence>
<evidence type="ECO:0000313" key="1">
    <source>
        <dbReference type="EMBL" id="CUR30880.1"/>
    </source>
</evidence>
<evidence type="ECO:0000313" key="2">
    <source>
        <dbReference type="Proteomes" id="UP000184315"/>
    </source>
</evidence>
<dbReference type="Proteomes" id="UP000184315">
    <property type="component" value="Unassembled WGS sequence"/>
</dbReference>
<name>A0A1J1LEK1_9CYAN</name>
<dbReference type="OrthoDB" id="420681at2"/>
<dbReference type="STRING" id="671072.PL9214290471"/>
<proteinExistence type="predicted"/>
<dbReference type="AlphaFoldDB" id="A0A1J1LEK1"/>
<sequence length="225" mass="25263">MMSEKTGFAKQTLNKIAEVALSTQIKAQKLEVDIETNLQKITHGDIDHIAIKINHLTMQNPLQIEIFKLDIGQVTVQPMSAIRGKIKLVHPSEGKLELEVNEGNLHEALHRKLQQTVQLKLLENGRIAFKINPREGLGEDPELTFMAIPKINSDRKTLLLELFPLATPSSLPPEQITHLFTTFSEILDLKNLEKAGTTLTLDQFEITSGWLHLKANAHIDEFPSS</sequence>
<reference evidence="2" key="1">
    <citation type="submission" date="2015-10" db="EMBL/GenBank/DDBJ databases">
        <authorList>
            <person name="Regsiter A."/>
            <person name="william w."/>
        </authorList>
    </citation>
    <scope>NUCLEOTIDE SEQUENCE [LARGE SCALE GENOMIC DNA]</scope>
</reference>
<organism evidence="1 2">
    <name type="scientific">Planktothrix tepida PCC 9214</name>
    <dbReference type="NCBI Taxonomy" id="671072"/>
    <lineage>
        <taxon>Bacteria</taxon>
        <taxon>Bacillati</taxon>
        <taxon>Cyanobacteriota</taxon>
        <taxon>Cyanophyceae</taxon>
        <taxon>Oscillatoriophycideae</taxon>
        <taxon>Oscillatoriales</taxon>
        <taxon>Microcoleaceae</taxon>
        <taxon>Planktothrix</taxon>
    </lineage>
</organism>
<accession>A0A1J1LEK1</accession>
<dbReference type="EMBL" id="CZDF01000132">
    <property type="protein sequence ID" value="CUR30880.1"/>
    <property type="molecule type" value="Genomic_DNA"/>
</dbReference>
<dbReference type="Pfam" id="PF11209">
    <property type="entry name" value="LmeA"/>
    <property type="match status" value="1"/>
</dbReference>
<dbReference type="RefSeq" id="WP_083579892.1">
    <property type="nucleotide sequence ID" value="NZ_LN889782.1"/>
</dbReference>
<gene>
    <name evidence="1" type="ORF">PL9214290471</name>
</gene>
<dbReference type="InterPro" id="IPR021373">
    <property type="entry name" value="DUF2993"/>
</dbReference>
<keyword evidence="2" id="KW-1185">Reference proteome</keyword>